<proteinExistence type="inferred from homology"/>
<dbReference type="PANTHER" id="PTHR30292:SF0">
    <property type="entry name" value="5-OXOPROLINASE SUBUNIT A"/>
    <property type="match status" value="1"/>
</dbReference>
<dbReference type="SUPFAM" id="SSF88713">
    <property type="entry name" value="Glycoside hydrolase/deacetylase"/>
    <property type="match status" value="1"/>
</dbReference>
<evidence type="ECO:0000256" key="1">
    <source>
        <dbReference type="HAMAP-Rule" id="MF_00691"/>
    </source>
</evidence>
<keyword evidence="1" id="KW-0378">Hydrolase</keyword>
<sequence>MTRSVDLNADMGESFGPWKMGEDGALLDIVTSANIACGFHAGDPDVMAATMRLAVDKGVGIGAHPGFPDLQGFGRRRMQLPKQTLGNLVRYQLGAAIAMARAAGGQVRHLKLHGAMANMAAEDVAMARACYEAALDIAPDIIVMVLAATAQQQAVRELGCNWAGEIFADRAYNDDATLVDRSLPGAVIHDPDLAGPRIAKMVAAGAIITESGKHIPTRIDTICLHGDGATAVRIARSVRENLVAEGIEVRQFPAAR</sequence>
<comment type="subunit">
    <text evidence="1">Forms a complex composed of PxpA, PxpB and PxpC.</text>
</comment>
<keyword evidence="1" id="KW-0067">ATP-binding</keyword>
<dbReference type="NCBIfam" id="NF003816">
    <property type="entry name" value="PRK05406.1-5"/>
    <property type="match status" value="1"/>
</dbReference>
<accession>A0ABT2Z7F6</accession>
<comment type="function">
    <text evidence="1">Catalyzes the cleavage of 5-oxoproline to form L-glutamate coupled to the hydrolysis of ATP to ADP and inorganic phosphate.</text>
</comment>
<protein>
    <recommendedName>
        <fullName evidence="1">5-oxoprolinase subunit A</fullName>
        <shortName evidence="1">5-OPase subunit A</shortName>
        <ecNumber evidence="1">3.5.2.9</ecNumber>
    </recommendedName>
    <alternativeName>
        <fullName evidence="1">5-oxoprolinase (ATP-hydrolyzing) subunit A</fullName>
    </alternativeName>
</protein>
<evidence type="ECO:0000313" key="3">
    <source>
        <dbReference type="Proteomes" id="UP001652542"/>
    </source>
</evidence>
<dbReference type="EMBL" id="JAOWKY010000001">
    <property type="protein sequence ID" value="MCV2867018.1"/>
    <property type="molecule type" value="Genomic_DNA"/>
</dbReference>
<dbReference type="InterPro" id="IPR011330">
    <property type="entry name" value="Glyco_hydro/deAcase_b/a-brl"/>
</dbReference>
<dbReference type="Gene3D" id="3.20.20.370">
    <property type="entry name" value="Glycoside hydrolase/deacetylase"/>
    <property type="match status" value="1"/>
</dbReference>
<reference evidence="2 3" key="1">
    <citation type="submission" date="2022-10" db="EMBL/GenBank/DDBJ databases">
        <title>Defluviimonas sp. nov., isolated from ocean surface water.</title>
        <authorList>
            <person name="He W."/>
            <person name="Wang L."/>
            <person name="Zhang D.-F."/>
        </authorList>
    </citation>
    <scope>NUCLEOTIDE SEQUENCE [LARGE SCALE GENOMIC DNA]</scope>
    <source>
        <strain evidence="2 3">WL0002</strain>
    </source>
</reference>
<dbReference type="PANTHER" id="PTHR30292">
    <property type="entry name" value="UNCHARACTERIZED PROTEIN YBGL-RELATED"/>
    <property type="match status" value="1"/>
</dbReference>
<name>A0ABT2Z7F6_9RHOB</name>
<dbReference type="EC" id="3.5.2.9" evidence="1"/>
<dbReference type="Proteomes" id="UP001652542">
    <property type="component" value="Unassembled WGS sequence"/>
</dbReference>
<organism evidence="2 3">
    <name type="scientific">Albidovulum marisflavi</name>
    <dbReference type="NCBI Taxonomy" id="2984159"/>
    <lineage>
        <taxon>Bacteria</taxon>
        <taxon>Pseudomonadati</taxon>
        <taxon>Pseudomonadota</taxon>
        <taxon>Alphaproteobacteria</taxon>
        <taxon>Rhodobacterales</taxon>
        <taxon>Paracoccaceae</taxon>
        <taxon>Albidovulum</taxon>
    </lineage>
</organism>
<comment type="similarity">
    <text evidence="1">Belongs to the LamB/PxpA family.</text>
</comment>
<dbReference type="Pfam" id="PF03746">
    <property type="entry name" value="LamB_YcsF"/>
    <property type="match status" value="1"/>
</dbReference>
<keyword evidence="3" id="KW-1185">Reference proteome</keyword>
<gene>
    <name evidence="1" type="primary">pxpA</name>
    <name evidence="2" type="ORF">OEW28_00070</name>
</gene>
<dbReference type="CDD" id="cd10787">
    <property type="entry name" value="LamB_YcsF_like"/>
    <property type="match status" value="1"/>
</dbReference>
<dbReference type="HAMAP" id="MF_00691">
    <property type="entry name" value="PxpA"/>
    <property type="match status" value="1"/>
</dbReference>
<dbReference type="InterPro" id="IPR005501">
    <property type="entry name" value="LamB/YcsF/PxpA-like"/>
</dbReference>
<comment type="caution">
    <text evidence="2">The sequence shown here is derived from an EMBL/GenBank/DDBJ whole genome shotgun (WGS) entry which is preliminary data.</text>
</comment>
<dbReference type="NCBIfam" id="NF003814">
    <property type="entry name" value="PRK05406.1-3"/>
    <property type="match status" value="1"/>
</dbReference>
<dbReference type="RefSeq" id="WP_263732691.1">
    <property type="nucleotide sequence ID" value="NZ_JAOWKY010000001.1"/>
</dbReference>
<evidence type="ECO:0000313" key="2">
    <source>
        <dbReference type="EMBL" id="MCV2867018.1"/>
    </source>
</evidence>
<keyword evidence="1" id="KW-0547">Nucleotide-binding</keyword>
<comment type="catalytic activity">
    <reaction evidence="1">
        <text>5-oxo-L-proline + ATP + 2 H2O = L-glutamate + ADP + phosphate + H(+)</text>
        <dbReference type="Rhea" id="RHEA:10348"/>
        <dbReference type="ChEBI" id="CHEBI:15377"/>
        <dbReference type="ChEBI" id="CHEBI:15378"/>
        <dbReference type="ChEBI" id="CHEBI:29985"/>
        <dbReference type="ChEBI" id="CHEBI:30616"/>
        <dbReference type="ChEBI" id="CHEBI:43474"/>
        <dbReference type="ChEBI" id="CHEBI:58402"/>
        <dbReference type="ChEBI" id="CHEBI:456216"/>
        <dbReference type="EC" id="3.5.2.9"/>
    </reaction>
</comment>